<keyword evidence="7" id="KW-0862">Zinc</keyword>
<protein>
    <recommendedName>
        <fullName evidence="13">Histone-lysine N-methyltransferase</fullName>
    </recommendedName>
</protein>
<dbReference type="SMART" id="SM00468">
    <property type="entry name" value="PreSET"/>
    <property type="match status" value="1"/>
</dbReference>
<dbReference type="SMART" id="SM00317">
    <property type="entry name" value="SET"/>
    <property type="match status" value="1"/>
</dbReference>
<evidence type="ECO:0008006" key="13">
    <source>
        <dbReference type="Google" id="ProtNLM"/>
    </source>
</evidence>
<evidence type="ECO:0000256" key="1">
    <source>
        <dbReference type="ARBA" id="ARBA00004286"/>
    </source>
</evidence>
<organism evidence="11 12">
    <name type="scientific">Coemansia thaxteri</name>
    <dbReference type="NCBI Taxonomy" id="2663907"/>
    <lineage>
        <taxon>Eukaryota</taxon>
        <taxon>Fungi</taxon>
        <taxon>Fungi incertae sedis</taxon>
        <taxon>Zoopagomycota</taxon>
        <taxon>Kickxellomycotina</taxon>
        <taxon>Kickxellomycetes</taxon>
        <taxon>Kickxellales</taxon>
        <taxon>Kickxellaceae</taxon>
        <taxon>Coemansia</taxon>
    </lineage>
</organism>
<evidence type="ECO:0000256" key="7">
    <source>
        <dbReference type="ARBA" id="ARBA00022833"/>
    </source>
</evidence>
<dbReference type="PROSITE" id="PS50867">
    <property type="entry name" value="PRE_SET"/>
    <property type="match status" value="1"/>
</dbReference>
<evidence type="ECO:0000313" key="11">
    <source>
        <dbReference type="EMBL" id="KAJ2005741.1"/>
    </source>
</evidence>
<dbReference type="GO" id="GO:0032259">
    <property type="term" value="P:methylation"/>
    <property type="evidence" value="ECO:0007669"/>
    <property type="project" value="UniProtKB-KW"/>
</dbReference>
<dbReference type="PANTHER" id="PTHR46223:SF4">
    <property type="entry name" value="HISTONE-LYSINE N-METHYLTRANSFERASE-RELATED"/>
    <property type="match status" value="1"/>
</dbReference>
<evidence type="ECO:0000259" key="10">
    <source>
        <dbReference type="PROSITE" id="PS50868"/>
    </source>
</evidence>
<feature type="domain" description="Post-SET" evidence="10">
    <location>
        <begin position="253"/>
        <end position="269"/>
    </location>
</feature>
<dbReference type="Pfam" id="PF00856">
    <property type="entry name" value="SET"/>
    <property type="match status" value="1"/>
</dbReference>
<dbReference type="GO" id="GO:0005634">
    <property type="term" value="C:nucleus"/>
    <property type="evidence" value="ECO:0007669"/>
    <property type="project" value="InterPro"/>
</dbReference>
<keyword evidence="6" id="KW-0479">Metal-binding</keyword>
<reference evidence="11" key="1">
    <citation type="submission" date="2022-07" db="EMBL/GenBank/DDBJ databases">
        <title>Phylogenomic reconstructions and comparative analyses of Kickxellomycotina fungi.</title>
        <authorList>
            <person name="Reynolds N.K."/>
            <person name="Stajich J.E."/>
            <person name="Barry K."/>
            <person name="Grigoriev I.V."/>
            <person name="Crous P."/>
            <person name="Smith M.E."/>
        </authorList>
    </citation>
    <scope>NUCLEOTIDE SEQUENCE</scope>
    <source>
        <strain evidence="11">IMI 214461</strain>
    </source>
</reference>
<dbReference type="Pfam" id="PF05033">
    <property type="entry name" value="Pre-SET"/>
    <property type="match status" value="1"/>
</dbReference>
<dbReference type="PANTHER" id="PTHR46223">
    <property type="entry name" value="HISTONE-LYSINE N-METHYLTRANSFERASE SUV39H"/>
    <property type="match status" value="1"/>
</dbReference>
<dbReference type="GO" id="GO:0005694">
    <property type="term" value="C:chromosome"/>
    <property type="evidence" value="ECO:0007669"/>
    <property type="project" value="UniProtKB-SubCell"/>
</dbReference>
<evidence type="ECO:0000256" key="3">
    <source>
        <dbReference type="ARBA" id="ARBA00022603"/>
    </source>
</evidence>
<dbReference type="AlphaFoldDB" id="A0A9W8BHU8"/>
<keyword evidence="5" id="KW-0949">S-adenosyl-L-methionine</keyword>
<dbReference type="InterPro" id="IPR001214">
    <property type="entry name" value="SET_dom"/>
</dbReference>
<dbReference type="GO" id="GO:0046974">
    <property type="term" value="F:histone H3K9 methyltransferase activity"/>
    <property type="evidence" value="ECO:0007669"/>
    <property type="project" value="TreeGrafter"/>
</dbReference>
<dbReference type="PROSITE" id="PS50280">
    <property type="entry name" value="SET"/>
    <property type="match status" value="1"/>
</dbReference>
<gene>
    <name evidence="11" type="ORF">H4R26_001784</name>
</gene>
<evidence type="ECO:0000256" key="4">
    <source>
        <dbReference type="ARBA" id="ARBA00022679"/>
    </source>
</evidence>
<evidence type="ECO:0000256" key="2">
    <source>
        <dbReference type="ARBA" id="ARBA00022454"/>
    </source>
</evidence>
<dbReference type="Gene3D" id="2.170.270.10">
    <property type="entry name" value="SET domain"/>
    <property type="match status" value="1"/>
</dbReference>
<dbReference type="GO" id="GO:0008270">
    <property type="term" value="F:zinc ion binding"/>
    <property type="evidence" value="ECO:0007669"/>
    <property type="project" value="InterPro"/>
</dbReference>
<dbReference type="Proteomes" id="UP001150907">
    <property type="component" value="Unassembled WGS sequence"/>
</dbReference>
<evidence type="ECO:0000313" key="12">
    <source>
        <dbReference type="Proteomes" id="UP001150907"/>
    </source>
</evidence>
<evidence type="ECO:0000259" key="8">
    <source>
        <dbReference type="PROSITE" id="PS50280"/>
    </source>
</evidence>
<comment type="caution">
    <text evidence="11">The sequence shown here is derived from an EMBL/GenBank/DDBJ whole genome shotgun (WGS) entry which is preliminary data.</text>
</comment>
<evidence type="ECO:0000256" key="6">
    <source>
        <dbReference type="ARBA" id="ARBA00022723"/>
    </source>
</evidence>
<dbReference type="InterPro" id="IPR050973">
    <property type="entry name" value="H3K9_Histone-Lys_N-MTase"/>
</dbReference>
<feature type="domain" description="SET" evidence="8">
    <location>
        <begin position="119"/>
        <end position="245"/>
    </location>
</feature>
<keyword evidence="3" id="KW-0489">Methyltransferase</keyword>
<name>A0A9W8BHU8_9FUNG</name>
<keyword evidence="4" id="KW-0808">Transferase</keyword>
<feature type="domain" description="Pre-SET" evidence="9">
    <location>
        <begin position="61"/>
        <end position="116"/>
    </location>
</feature>
<evidence type="ECO:0000259" key="9">
    <source>
        <dbReference type="PROSITE" id="PS50867"/>
    </source>
</evidence>
<dbReference type="EMBL" id="JANBQF010000087">
    <property type="protein sequence ID" value="KAJ2005741.1"/>
    <property type="molecule type" value="Genomic_DNA"/>
</dbReference>
<dbReference type="InterPro" id="IPR003616">
    <property type="entry name" value="Post-SET_dom"/>
</dbReference>
<dbReference type="OrthoDB" id="308383at2759"/>
<keyword evidence="12" id="KW-1185">Reference proteome</keyword>
<accession>A0A9W8BHU8</accession>
<dbReference type="InterPro" id="IPR046341">
    <property type="entry name" value="SET_dom_sf"/>
</dbReference>
<sequence>MKTRIENTADVSKFYELLKDAKGKAMSVVNTVDTVGCPEGFTYINESIYSAEVPVPCPAMFGCECKDNCGKDCECSHPCNYDQYGLLKKDAAPQLVECGPKCACSDKCLNRLVQKGSNVEFELRRFVGKGWGVVTKQKLKRGTFVAEYVGEVISNDEGNQRGHKDMAQGMSYMFDLDSEFTGEVADFTIDAKTHGNISAFFNHSCDPNMKACSVYIEHRDPRLHHLAFFATRNVMAGEELAFDYSPSREEGKLTTTCHCGARKCRKTMSF</sequence>
<dbReference type="InterPro" id="IPR007728">
    <property type="entry name" value="Pre-SET_dom"/>
</dbReference>
<keyword evidence="2" id="KW-0158">Chromosome</keyword>
<dbReference type="PROSITE" id="PS50868">
    <property type="entry name" value="POST_SET"/>
    <property type="match status" value="1"/>
</dbReference>
<evidence type="ECO:0000256" key="5">
    <source>
        <dbReference type="ARBA" id="ARBA00022691"/>
    </source>
</evidence>
<dbReference type="SUPFAM" id="SSF82199">
    <property type="entry name" value="SET domain"/>
    <property type="match status" value="1"/>
</dbReference>
<proteinExistence type="predicted"/>
<comment type="subcellular location">
    <subcellularLocation>
        <location evidence="1">Chromosome</location>
    </subcellularLocation>
</comment>